<evidence type="ECO:0000313" key="5">
    <source>
        <dbReference type="EMBL" id="MFA0813568.1"/>
    </source>
</evidence>
<proteinExistence type="inferred from homology"/>
<gene>
    <name evidence="5" type="ORF">ACCI49_22010</name>
</gene>
<dbReference type="PIRSF" id="PIRSF500060">
    <property type="entry name" value="UCP500060"/>
    <property type="match status" value="1"/>
</dbReference>
<feature type="transmembrane region" description="Helical" evidence="3">
    <location>
        <begin position="20"/>
        <end position="37"/>
    </location>
</feature>
<comment type="similarity">
    <text evidence="1 2">Belongs to the glutamate synthase family.</text>
</comment>
<keyword evidence="6" id="KW-1185">Reference proteome</keyword>
<dbReference type="InterPro" id="IPR013785">
    <property type="entry name" value="Aldolase_TIM"/>
</dbReference>
<dbReference type="CDD" id="cd02808">
    <property type="entry name" value="GltS_FMN"/>
    <property type="match status" value="1"/>
</dbReference>
<dbReference type="Proteomes" id="UP001569428">
    <property type="component" value="Unassembled WGS sequence"/>
</dbReference>
<keyword evidence="3" id="KW-1133">Transmembrane helix</keyword>
<keyword evidence="3" id="KW-0472">Membrane</keyword>
<organism evidence="5 6">
    <name type="scientific">Microbulbifer epialgicus</name>
    <dbReference type="NCBI Taxonomy" id="393907"/>
    <lineage>
        <taxon>Bacteria</taxon>
        <taxon>Pseudomonadati</taxon>
        <taxon>Pseudomonadota</taxon>
        <taxon>Gammaproteobacteria</taxon>
        <taxon>Cellvibrionales</taxon>
        <taxon>Microbulbiferaceae</taxon>
        <taxon>Microbulbifer</taxon>
    </lineage>
</organism>
<reference evidence="5 6" key="1">
    <citation type="submission" date="2024-08" db="EMBL/GenBank/DDBJ databases">
        <authorList>
            <person name="Ishaq N."/>
        </authorList>
    </citation>
    <scope>NUCLEOTIDE SEQUENCE [LARGE SCALE GENOMIC DNA]</scope>
    <source>
        <strain evidence="5 6">DSM 18651</strain>
    </source>
</reference>
<accession>A0ABV4P6M2</accession>
<keyword evidence="3" id="KW-0812">Transmembrane</keyword>
<evidence type="ECO:0000256" key="3">
    <source>
        <dbReference type="SAM" id="Phobius"/>
    </source>
</evidence>
<name>A0ABV4P6M2_9GAMM</name>
<dbReference type="PANTHER" id="PTHR43819">
    <property type="entry name" value="ARCHAEAL-TYPE GLUTAMATE SYNTHASE [NADPH]"/>
    <property type="match status" value="1"/>
</dbReference>
<dbReference type="PIRSF" id="PIRSF006429">
    <property type="entry name" value="GOGAT_lg_2"/>
    <property type="match status" value="1"/>
</dbReference>
<dbReference type="RefSeq" id="WP_371841381.1">
    <property type="nucleotide sequence ID" value="NZ_JBGMEK010000108.1"/>
</dbReference>
<dbReference type="EMBL" id="JBGMEK010000108">
    <property type="protein sequence ID" value="MFA0813568.1"/>
    <property type="molecule type" value="Genomic_DNA"/>
</dbReference>
<dbReference type="InterPro" id="IPR002932">
    <property type="entry name" value="Glu_synthdom"/>
</dbReference>
<sequence length="559" mass="61202">MIISSAWRAYASRNGIKRAIIPVTALVLTPVFLVLTFSASAWWLIALAASLFFVFLGLYDIYQRQWTLTRNFPVAARIRWMFLNLRPYFRAYIVEGDEEGKPFSYEARRLVNARAEGVSAMHPFGTEQDVYSGEQMWLTHSITPAKKADINARIKVGTNQCSKPYSVSLLNISAMSFGALSASAIEALNKGAAIGGFYHDTGEGGISPYHRKHGGDLVWELGSGYFGARKNDGTFDPDLFREACDDQVKMTEIKLSQGAKPGHGGVLPGAKVTQEIASTRKVKPGEDCVSPRAHSMFSTPIEMMQFAEQMRTLSGGKPVGIKLCVGHIHEVMAIMKAMHETGILLDFIVVDGSEGGTGAAPLELSNHVGMPLLEGLIVVRNALVGSGLRNKIRLAASGKVYSASGLAECLAVGADWCNAARPFMFSIGCIQSQRCHTDTCPTGVTTQDPKRQRGLVVDVQSKRAAAFHAKTLEALGDIVAAAGLTDPRDLKPYHLYHNINAVETLPIHHVWHFLEENSLIDAPEDTPYRRWWLAAQADSFQPAIHLEHGLDKEIRRISG</sequence>
<protein>
    <submittedName>
        <fullName evidence="5">FMN-binding glutamate synthase family protein</fullName>
    </submittedName>
</protein>
<evidence type="ECO:0000256" key="2">
    <source>
        <dbReference type="PIRNR" id="PIRNR006429"/>
    </source>
</evidence>
<dbReference type="SUPFAM" id="SSF51395">
    <property type="entry name" value="FMN-linked oxidoreductases"/>
    <property type="match status" value="1"/>
</dbReference>
<dbReference type="InterPro" id="IPR027283">
    <property type="entry name" value="YerD"/>
</dbReference>
<comment type="caution">
    <text evidence="5">The sequence shown here is derived from an EMBL/GenBank/DDBJ whole genome shotgun (WGS) entry which is preliminary data.</text>
</comment>
<dbReference type="InterPro" id="IPR024188">
    <property type="entry name" value="GltB"/>
</dbReference>
<evidence type="ECO:0000259" key="4">
    <source>
        <dbReference type="Pfam" id="PF01645"/>
    </source>
</evidence>
<feature type="domain" description="Glutamate synthase" evidence="4">
    <location>
        <begin position="156"/>
        <end position="484"/>
    </location>
</feature>
<evidence type="ECO:0000256" key="1">
    <source>
        <dbReference type="ARBA" id="ARBA00009716"/>
    </source>
</evidence>
<dbReference type="Pfam" id="PF01645">
    <property type="entry name" value="Glu_synthase"/>
    <property type="match status" value="1"/>
</dbReference>
<dbReference type="PANTHER" id="PTHR43819:SF1">
    <property type="entry name" value="ARCHAEAL-TYPE GLUTAMATE SYNTHASE [NADPH]"/>
    <property type="match status" value="1"/>
</dbReference>
<dbReference type="Gene3D" id="3.20.20.70">
    <property type="entry name" value="Aldolase class I"/>
    <property type="match status" value="1"/>
</dbReference>
<evidence type="ECO:0000313" key="6">
    <source>
        <dbReference type="Proteomes" id="UP001569428"/>
    </source>
</evidence>